<dbReference type="InterPro" id="IPR001214">
    <property type="entry name" value="SET_dom"/>
</dbReference>
<dbReference type="Gene3D" id="3.90.1410.10">
    <property type="entry name" value="set domain protein methyltransferase, domain 1"/>
    <property type="match status" value="1"/>
</dbReference>
<feature type="chain" id="PRO_5047401426" description="SET domain-containing protein" evidence="1">
    <location>
        <begin position="20"/>
        <end position="554"/>
    </location>
</feature>
<name>A0ABQ6MDH1_9STRA</name>
<reference evidence="3 4" key="1">
    <citation type="journal article" date="2023" name="Commun. Biol.">
        <title>Genome analysis of Parmales, the sister group of diatoms, reveals the evolutionary specialization of diatoms from phago-mixotrophs to photoautotrophs.</title>
        <authorList>
            <person name="Ban H."/>
            <person name="Sato S."/>
            <person name="Yoshikawa S."/>
            <person name="Yamada K."/>
            <person name="Nakamura Y."/>
            <person name="Ichinomiya M."/>
            <person name="Sato N."/>
            <person name="Blanc-Mathieu R."/>
            <person name="Endo H."/>
            <person name="Kuwata A."/>
            <person name="Ogata H."/>
        </authorList>
    </citation>
    <scope>NUCLEOTIDE SEQUENCE [LARGE SCALE GENOMIC DNA]</scope>
</reference>
<protein>
    <recommendedName>
        <fullName evidence="2">SET domain-containing protein</fullName>
    </recommendedName>
</protein>
<dbReference type="PANTHER" id="PTHR13271:SF136">
    <property type="entry name" value="SET DOMAIN-CONTAINING PROTEIN"/>
    <property type="match status" value="1"/>
</dbReference>
<organism evidence="3 4">
    <name type="scientific">Tetraparma gracilis</name>
    <dbReference type="NCBI Taxonomy" id="2962635"/>
    <lineage>
        <taxon>Eukaryota</taxon>
        <taxon>Sar</taxon>
        <taxon>Stramenopiles</taxon>
        <taxon>Ochrophyta</taxon>
        <taxon>Bolidophyceae</taxon>
        <taxon>Parmales</taxon>
        <taxon>Triparmaceae</taxon>
        <taxon>Tetraparma</taxon>
    </lineage>
</organism>
<keyword evidence="1" id="KW-0732">Signal</keyword>
<evidence type="ECO:0000313" key="4">
    <source>
        <dbReference type="Proteomes" id="UP001165060"/>
    </source>
</evidence>
<evidence type="ECO:0000259" key="2">
    <source>
        <dbReference type="PROSITE" id="PS50280"/>
    </source>
</evidence>
<feature type="signal peptide" evidence="1">
    <location>
        <begin position="1"/>
        <end position="19"/>
    </location>
</feature>
<dbReference type="InterPro" id="IPR050600">
    <property type="entry name" value="SETD3_SETD6_MTase"/>
</dbReference>
<dbReference type="EMBL" id="BRYB01002706">
    <property type="protein sequence ID" value="GMI24283.1"/>
    <property type="molecule type" value="Genomic_DNA"/>
</dbReference>
<accession>A0ABQ6MDH1</accession>
<dbReference type="PROSITE" id="PS50280">
    <property type="entry name" value="SET"/>
    <property type="match status" value="1"/>
</dbReference>
<evidence type="ECO:0000256" key="1">
    <source>
        <dbReference type="SAM" id="SignalP"/>
    </source>
</evidence>
<dbReference type="InterPro" id="IPR046341">
    <property type="entry name" value="SET_dom_sf"/>
</dbReference>
<proteinExistence type="predicted"/>
<feature type="domain" description="SET" evidence="2">
    <location>
        <begin position="39"/>
        <end position="303"/>
    </location>
</feature>
<evidence type="ECO:0000313" key="3">
    <source>
        <dbReference type="EMBL" id="GMI24283.1"/>
    </source>
</evidence>
<gene>
    <name evidence="3" type="ORF">TeGR_g9377</name>
</gene>
<dbReference type="Proteomes" id="UP001165060">
    <property type="component" value="Unassembled WGS sequence"/>
</dbReference>
<dbReference type="CDD" id="cd10527">
    <property type="entry name" value="SET_LSMT"/>
    <property type="match status" value="1"/>
</dbReference>
<comment type="caution">
    <text evidence="3">The sequence shown here is derived from an EMBL/GenBank/DDBJ whole genome shotgun (WGS) entry which is preliminary data.</text>
</comment>
<dbReference type="SUPFAM" id="SSF82199">
    <property type="entry name" value="SET domain"/>
    <property type="match status" value="1"/>
</dbReference>
<keyword evidence="4" id="KW-1185">Reference proteome</keyword>
<dbReference type="PANTHER" id="PTHR13271">
    <property type="entry name" value="UNCHARACTERIZED PUTATIVE METHYLTRANSFERASE"/>
    <property type="match status" value="1"/>
</dbReference>
<sequence length="554" mass="62823">MPSLLLGLLCLLLCSPARGNETLNPLMAWGDATPWVYHSGVELATFSRILPGGGGSFPLRGMRATRDMKAGEMVVQIPIEQTVSRLPIEAIPVLRDSIGKHLWGWLSLHEGEASVEFDAWCQVLIAFCYHKAVGRESPLHLYIESVKETDPSFYAFLDESELRDYRFPTPYYQNFRSLLEERDRQVERLQKFVVPKLVALDPATWGGDVLSTANLRWAEQTVQARCYGDRSDDQRDHEAGRYDGLTISVCLPIFDLFNFPDARNATHGSGHLTMDSLSAQEGNMRMFLTSDVKEGDEITYLYNCDGWATAYTSQFGFANAFQTDNTEACFKYDWCVFGEYAWDLPWEYCDELDDPDYVLHTAVLAAHTANDFAAQEREREGRIDQIIARNESAAAAETFLHSLSNPRDIGYYLEWTKISSEDEHLQAIHRAALAGRADLVRLFVEKFDVDVDEVTWLGLGDGFAQTPLDLVLEHEGGACLDVCKTLRELGGTDTGVQEGWHRYLRREGLQVIGELQGKYWAEDYGFSHTGNWQFPFWWHEGVSGCETTESFMRR</sequence>